<sequence>MELDLVFNELSVKALAPDKEIAKQWMFQLIQTIRSFTAQGVKVNIRSQVSFYHIMLAPNYSISQWCKEASEKERRFIKTLSKKTPLSQDLLNIDIQEIENNQGLLEFRYKDQVALGLGVASPALLDTIAISFISNECWNLSLLEIQSLEYSEEEKEVIENLVVRHASFNIHVEDHVEWIQDKIQIDIADGTDIWDRREDLFPHLEFCENVAKQIQSLYYGTPILKQVEKKLFELENYCKTWTDGVFNADLLASKATPESQSRLDSLEEKLTFKCPDGKNRIFSWHLRMTGAGAWRLHFFPKLEISPKLGTGKIIIGYIGEKIQ</sequence>
<comment type="caution">
    <text evidence="1">The sequence shown here is derived from an EMBL/GenBank/DDBJ whole genome shotgun (WGS) entry which is preliminary data.</text>
</comment>
<dbReference type="EMBL" id="JADEWB010000086">
    <property type="protein sequence ID" value="MBE9237272.1"/>
    <property type="molecule type" value="Genomic_DNA"/>
</dbReference>
<dbReference type="Proteomes" id="UP000606776">
    <property type="component" value="Unassembled WGS sequence"/>
</dbReference>
<evidence type="ECO:0000313" key="1">
    <source>
        <dbReference type="EMBL" id="MBE9237272.1"/>
    </source>
</evidence>
<keyword evidence="2" id="KW-1185">Reference proteome</keyword>
<accession>A0ABR9VHV3</accession>
<organism evidence="1 2">
    <name type="scientific">Sphaerospermopsis aphanizomenoides LEGE 00250</name>
    <dbReference type="NCBI Taxonomy" id="2777972"/>
    <lineage>
        <taxon>Bacteria</taxon>
        <taxon>Bacillati</taxon>
        <taxon>Cyanobacteriota</taxon>
        <taxon>Cyanophyceae</taxon>
        <taxon>Nostocales</taxon>
        <taxon>Aphanizomenonaceae</taxon>
        <taxon>Sphaerospermopsis</taxon>
        <taxon>Sphaerospermopsis aphanizomenoides</taxon>
    </lineage>
</organism>
<reference evidence="1 2" key="1">
    <citation type="submission" date="2020-10" db="EMBL/GenBank/DDBJ databases">
        <authorList>
            <person name="Castelo-Branco R."/>
            <person name="Eusebio N."/>
            <person name="Adriana R."/>
            <person name="Vieira A."/>
            <person name="Brugerolle De Fraissinette N."/>
            <person name="Rezende De Castro R."/>
            <person name="Schneider M.P."/>
            <person name="Vasconcelos V."/>
            <person name="Leao P.N."/>
        </authorList>
    </citation>
    <scope>NUCLEOTIDE SEQUENCE [LARGE SCALE GENOMIC DNA]</scope>
    <source>
        <strain evidence="1 2">LEGE 00250</strain>
    </source>
</reference>
<protein>
    <recommendedName>
        <fullName evidence="3">PH domain-containing protein</fullName>
    </recommendedName>
</protein>
<gene>
    <name evidence="1" type="ORF">IQ227_14850</name>
</gene>
<dbReference type="RefSeq" id="WP_193943198.1">
    <property type="nucleotide sequence ID" value="NZ_JADEWB010000086.1"/>
</dbReference>
<name>A0ABR9VHV3_9CYAN</name>
<evidence type="ECO:0000313" key="2">
    <source>
        <dbReference type="Proteomes" id="UP000606776"/>
    </source>
</evidence>
<evidence type="ECO:0008006" key="3">
    <source>
        <dbReference type="Google" id="ProtNLM"/>
    </source>
</evidence>
<proteinExistence type="predicted"/>